<evidence type="ECO:0000313" key="1">
    <source>
        <dbReference type="EMBL" id="PWN53747.1"/>
    </source>
</evidence>
<name>A0ACD0P6Q6_9BASI</name>
<organism evidence="1 2">
    <name type="scientific">Violaceomyces palustris</name>
    <dbReference type="NCBI Taxonomy" id="1673888"/>
    <lineage>
        <taxon>Eukaryota</taxon>
        <taxon>Fungi</taxon>
        <taxon>Dikarya</taxon>
        <taxon>Basidiomycota</taxon>
        <taxon>Ustilaginomycotina</taxon>
        <taxon>Ustilaginomycetes</taxon>
        <taxon>Violaceomycetales</taxon>
        <taxon>Violaceomycetaceae</taxon>
        <taxon>Violaceomyces</taxon>
    </lineage>
</organism>
<keyword evidence="1" id="KW-0689">Ribosomal protein</keyword>
<dbReference type="EMBL" id="KZ819711">
    <property type="protein sequence ID" value="PWN53747.1"/>
    <property type="molecule type" value="Genomic_DNA"/>
</dbReference>
<keyword evidence="2" id="KW-1185">Reference proteome</keyword>
<proteinExistence type="predicted"/>
<accession>A0ACD0P6Q6</accession>
<evidence type="ECO:0000313" key="2">
    <source>
        <dbReference type="Proteomes" id="UP000245626"/>
    </source>
</evidence>
<sequence length="154" mass="16364">MSTQDLQWLLTRKTSSYIVKQKGLGRVFSREPSNLTQIHSYKYSGLVNVKAVGVEAAPSGRGVVISTRKSKASPYAIKGSRSVQTIKKGGSRRAAGVVASIVGKKGYRSDLTKAAVARASAIVKSQQPGGRKQPPAKKVRGAAARKVVVEKTEA</sequence>
<protein>
    <submittedName>
        <fullName evidence="1">Ribosomal protein L28e</fullName>
    </submittedName>
</protein>
<reference evidence="1 2" key="1">
    <citation type="journal article" date="2018" name="Mol. Biol. Evol.">
        <title>Broad Genomic Sampling Reveals a Smut Pathogenic Ancestry of the Fungal Clade Ustilaginomycotina.</title>
        <authorList>
            <person name="Kijpornyongpan T."/>
            <person name="Mondo S.J."/>
            <person name="Barry K."/>
            <person name="Sandor L."/>
            <person name="Lee J."/>
            <person name="Lipzen A."/>
            <person name="Pangilinan J."/>
            <person name="LaButti K."/>
            <person name="Hainaut M."/>
            <person name="Henrissat B."/>
            <person name="Grigoriev I.V."/>
            <person name="Spatafora J.W."/>
            <person name="Aime M.C."/>
        </authorList>
    </citation>
    <scope>NUCLEOTIDE SEQUENCE [LARGE SCALE GENOMIC DNA]</scope>
    <source>
        <strain evidence="1 2">SA 807</strain>
    </source>
</reference>
<keyword evidence="1" id="KW-0687">Ribonucleoprotein</keyword>
<gene>
    <name evidence="1" type="ORF">IE53DRAFT_404491</name>
</gene>
<dbReference type="Proteomes" id="UP000245626">
    <property type="component" value="Unassembled WGS sequence"/>
</dbReference>